<evidence type="ECO:0000256" key="11">
    <source>
        <dbReference type="ARBA" id="ARBA00023242"/>
    </source>
</evidence>
<evidence type="ECO:0000256" key="9">
    <source>
        <dbReference type="ARBA" id="ARBA00022843"/>
    </source>
</evidence>
<evidence type="ECO:0000256" key="8">
    <source>
        <dbReference type="ARBA" id="ARBA00022753"/>
    </source>
</evidence>
<organism evidence="18 19">
    <name type="scientific">Denticeps clupeoides</name>
    <name type="common">denticle herring</name>
    <dbReference type="NCBI Taxonomy" id="299321"/>
    <lineage>
        <taxon>Eukaryota</taxon>
        <taxon>Metazoa</taxon>
        <taxon>Chordata</taxon>
        <taxon>Craniata</taxon>
        <taxon>Vertebrata</taxon>
        <taxon>Euteleostomi</taxon>
        <taxon>Actinopterygii</taxon>
        <taxon>Neopterygii</taxon>
        <taxon>Teleostei</taxon>
        <taxon>Clupei</taxon>
        <taxon>Clupeiformes</taxon>
        <taxon>Denticipitoidei</taxon>
        <taxon>Denticipitidae</taxon>
        <taxon>Denticeps</taxon>
    </lineage>
</organism>
<dbReference type="GO" id="GO:0008285">
    <property type="term" value="P:negative regulation of cell population proliferation"/>
    <property type="evidence" value="ECO:0007669"/>
    <property type="project" value="TreeGrafter"/>
</dbReference>
<reference evidence="18" key="3">
    <citation type="submission" date="2025-09" db="UniProtKB">
        <authorList>
            <consortium name="Ensembl"/>
        </authorList>
    </citation>
    <scope>IDENTIFICATION</scope>
</reference>
<evidence type="ECO:0000313" key="19">
    <source>
        <dbReference type="Proteomes" id="UP000694580"/>
    </source>
</evidence>
<comment type="function">
    <text evidence="15">Important regulator of cell cycle progression. Inhibits the kinase activity of CDK2 bound to cyclin A, but has little inhibitory activity on CDK2 bound to SPDYA. Involved in G1 arrest. Potent inhibitor of cyclin E- and cyclin A-CDK2 complexes. Forms a complex with cyclin type D-CDK4 complexes and is involved in the assembly, stability, and modulation of CCND1-CDK4 complex activation. Acts either as an inhibitor or an activator of cyclin type D-CDK4 complexes depending on its phosphorylation state and/or stoichometry.</text>
</comment>
<evidence type="ECO:0000256" key="5">
    <source>
        <dbReference type="ARBA" id="ARBA00014547"/>
    </source>
</evidence>
<comment type="subcellular location">
    <subcellularLocation>
        <location evidence="3">Cytoplasm</location>
    </subcellularLocation>
    <subcellularLocation>
        <location evidence="2">Endosome</location>
    </subcellularLocation>
    <subcellularLocation>
        <location evidence="1">Nucleus</location>
    </subcellularLocation>
</comment>
<dbReference type="GO" id="GO:0000082">
    <property type="term" value="P:G1/S transition of mitotic cell cycle"/>
    <property type="evidence" value="ECO:0007669"/>
    <property type="project" value="TreeGrafter"/>
</dbReference>
<protein>
    <recommendedName>
        <fullName evidence="5">Cyclin-dependent kinase inhibitor 1B</fullName>
    </recommendedName>
    <alternativeName>
        <fullName evidence="14">Cyclin-dependent kinase inhibitor p27</fullName>
    </alternativeName>
    <alternativeName>
        <fullName evidence="13">p27Kip1</fullName>
    </alternativeName>
</protein>
<feature type="domain" description="Cyclin-dependent kinase inhibitor" evidence="17">
    <location>
        <begin position="31"/>
        <end position="80"/>
    </location>
</feature>
<dbReference type="GO" id="GO:0045930">
    <property type="term" value="P:negative regulation of mitotic cell cycle"/>
    <property type="evidence" value="ECO:0007669"/>
    <property type="project" value="TreeGrafter"/>
</dbReference>
<evidence type="ECO:0000256" key="13">
    <source>
        <dbReference type="ARBA" id="ARBA00031903"/>
    </source>
</evidence>
<name>A0AAY4EF44_9TELE</name>
<comment type="similarity">
    <text evidence="4">Belongs to the CDI family.</text>
</comment>
<keyword evidence="8" id="KW-0967">Endosome</keyword>
<keyword evidence="9" id="KW-0832">Ubl conjugation</keyword>
<dbReference type="AlphaFoldDB" id="A0AAY4EF44"/>
<evidence type="ECO:0000256" key="4">
    <source>
        <dbReference type="ARBA" id="ARBA00006726"/>
    </source>
</evidence>
<dbReference type="GeneTree" id="ENSGT00940000159852"/>
<dbReference type="Ensembl" id="ENSDCDT00010066550.1">
    <property type="protein sequence ID" value="ENSDCDP00010055939.1"/>
    <property type="gene ID" value="ENSDCDG00010031980.1"/>
</dbReference>
<evidence type="ECO:0000256" key="14">
    <source>
        <dbReference type="ARBA" id="ARBA00031925"/>
    </source>
</evidence>
<dbReference type="Gene3D" id="4.10.365.10">
    <property type="entry name" value="p27"/>
    <property type="match status" value="1"/>
</dbReference>
<keyword evidence="6" id="KW-0963">Cytoplasm</keyword>
<keyword evidence="12" id="KW-0131">Cell cycle</keyword>
<dbReference type="Proteomes" id="UP000694580">
    <property type="component" value="Chromosome 17"/>
</dbReference>
<reference evidence="18" key="2">
    <citation type="submission" date="2025-08" db="UniProtKB">
        <authorList>
            <consortium name="Ensembl"/>
        </authorList>
    </citation>
    <scope>IDENTIFICATION</scope>
</reference>
<dbReference type="Pfam" id="PF02234">
    <property type="entry name" value="CDI"/>
    <property type="match status" value="1"/>
</dbReference>
<evidence type="ECO:0000256" key="3">
    <source>
        <dbReference type="ARBA" id="ARBA00004496"/>
    </source>
</evidence>
<dbReference type="PANTHER" id="PTHR10265">
    <property type="entry name" value="CYCLIN-DEPENDENT KINASE INHIBITOR 1"/>
    <property type="match status" value="1"/>
</dbReference>
<evidence type="ECO:0000256" key="16">
    <source>
        <dbReference type="SAM" id="MobiDB-lite"/>
    </source>
</evidence>
<keyword evidence="19" id="KW-1185">Reference proteome</keyword>
<keyword evidence="11" id="KW-0539">Nucleus</keyword>
<feature type="region of interest" description="Disordered" evidence="16">
    <location>
        <begin position="87"/>
        <end position="120"/>
    </location>
</feature>
<accession>A0AAY4EF44</accession>
<dbReference type="InterPro" id="IPR044898">
    <property type="entry name" value="CDI_dom_sf"/>
</dbReference>
<evidence type="ECO:0000256" key="12">
    <source>
        <dbReference type="ARBA" id="ARBA00023306"/>
    </source>
</evidence>
<evidence type="ECO:0000256" key="1">
    <source>
        <dbReference type="ARBA" id="ARBA00004123"/>
    </source>
</evidence>
<evidence type="ECO:0000256" key="7">
    <source>
        <dbReference type="ARBA" id="ARBA00022553"/>
    </source>
</evidence>
<evidence type="ECO:0000313" key="18">
    <source>
        <dbReference type="Ensembl" id="ENSDCDP00010055939.1"/>
    </source>
</evidence>
<proteinExistence type="inferred from homology"/>
<evidence type="ECO:0000256" key="6">
    <source>
        <dbReference type="ARBA" id="ARBA00022490"/>
    </source>
</evidence>
<dbReference type="InterPro" id="IPR003175">
    <property type="entry name" value="CDI_dom"/>
</dbReference>
<evidence type="ECO:0000256" key="2">
    <source>
        <dbReference type="ARBA" id="ARBA00004177"/>
    </source>
</evidence>
<dbReference type="GO" id="GO:0005768">
    <property type="term" value="C:endosome"/>
    <property type="evidence" value="ECO:0007669"/>
    <property type="project" value="UniProtKB-SubCell"/>
</dbReference>
<dbReference type="GO" id="GO:0005634">
    <property type="term" value="C:nucleus"/>
    <property type="evidence" value="ECO:0007669"/>
    <property type="project" value="UniProtKB-SubCell"/>
</dbReference>
<dbReference type="GO" id="GO:0051087">
    <property type="term" value="F:protein-folding chaperone binding"/>
    <property type="evidence" value="ECO:0007669"/>
    <property type="project" value="TreeGrafter"/>
</dbReference>
<evidence type="ECO:0000259" key="17">
    <source>
        <dbReference type="Pfam" id="PF02234"/>
    </source>
</evidence>
<evidence type="ECO:0000256" key="10">
    <source>
        <dbReference type="ARBA" id="ARBA00023013"/>
    </source>
</evidence>
<keyword evidence="10" id="KW-0649">Protein kinase inhibitor</keyword>
<keyword evidence="7" id="KW-0597">Phosphoprotein</keyword>
<reference evidence="18 19" key="1">
    <citation type="submission" date="2020-06" db="EMBL/GenBank/DDBJ databases">
        <authorList>
            <consortium name="Wellcome Sanger Institute Data Sharing"/>
        </authorList>
    </citation>
    <scope>NUCLEOTIDE SEQUENCE [LARGE SCALE GENOMIC DNA]</scope>
</reference>
<gene>
    <name evidence="18" type="primary">cdkn1bb</name>
</gene>
<evidence type="ECO:0000256" key="15">
    <source>
        <dbReference type="ARBA" id="ARBA00045727"/>
    </source>
</evidence>
<dbReference type="GO" id="GO:0004861">
    <property type="term" value="F:cyclin-dependent protein serine/threonine kinase inhibitor activity"/>
    <property type="evidence" value="ECO:0007669"/>
    <property type="project" value="InterPro"/>
</dbReference>
<sequence>MSNVRLSNGSPTLERMDARLSEHPKPSACRNLFGPVDHEELKRELKGHLREMEDASLARWNFDFKSHTPLPGGRYEWEAVDRSRVPPLYRAAPGPAGSDGRGAEEPQSPAGGRKRKGPACRGTVPSYGKYAGYASPALRCLLFLSLYSSPSKRSHAGADDVSCCQSLTRAGEHTPRKSSPRPQT</sequence>
<dbReference type="PANTHER" id="PTHR10265:SF9">
    <property type="entry name" value="CYCLIN-DEPENDENT KINASE INHIBITOR 1B"/>
    <property type="match status" value="1"/>
</dbReference>